<dbReference type="GO" id="GO:0008664">
    <property type="term" value="F:RNA 2',3'-cyclic 3'-phosphodiesterase activity"/>
    <property type="evidence" value="ECO:0007669"/>
    <property type="project" value="UniProtKB-EC"/>
</dbReference>
<dbReference type="Proteomes" id="UP000231152">
    <property type="component" value="Unassembled WGS sequence"/>
</dbReference>
<comment type="similarity">
    <text evidence="2">Belongs to the 2H phosphoesterase superfamily. ThpR family.</text>
</comment>
<dbReference type="GO" id="GO:0004113">
    <property type="term" value="F:2',3'-cyclic-nucleotide 3'-phosphodiesterase activity"/>
    <property type="evidence" value="ECO:0007669"/>
    <property type="project" value="InterPro"/>
</dbReference>
<dbReference type="EC" id="3.1.4.58" evidence="2"/>
<dbReference type="Pfam" id="PF13563">
    <property type="entry name" value="2_5_RNA_ligase2"/>
    <property type="match status" value="1"/>
</dbReference>
<comment type="catalytic activity">
    <reaction evidence="2">
        <text>a 3'-end 2',3'-cyclophospho-ribonucleotide-RNA + H2O = a 3'-end 2'-phospho-ribonucleotide-RNA + H(+)</text>
        <dbReference type="Rhea" id="RHEA:11828"/>
        <dbReference type="Rhea" id="RHEA-COMP:10464"/>
        <dbReference type="Rhea" id="RHEA-COMP:17353"/>
        <dbReference type="ChEBI" id="CHEBI:15377"/>
        <dbReference type="ChEBI" id="CHEBI:15378"/>
        <dbReference type="ChEBI" id="CHEBI:83064"/>
        <dbReference type="ChEBI" id="CHEBI:173113"/>
        <dbReference type="EC" id="3.1.4.58"/>
    </reaction>
</comment>
<feature type="active site" description="Proton donor" evidence="2">
    <location>
        <position position="42"/>
    </location>
</feature>
<comment type="function">
    <text evidence="2">Hydrolyzes RNA 2',3'-cyclic phosphodiester to an RNA 2'-phosphomonoester.</text>
</comment>
<dbReference type="Gene3D" id="3.90.1140.10">
    <property type="entry name" value="Cyclic phosphodiesterase"/>
    <property type="match status" value="1"/>
</dbReference>
<feature type="active site" description="Proton acceptor" evidence="2">
    <location>
        <position position="129"/>
    </location>
</feature>
<evidence type="ECO:0000313" key="4">
    <source>
        <dbReference type="Proteomes" id="UP000231152"/>
    </source>
</evidence>
<keyword evidence="1 2" id="KW-0378">Hydrolase</keyword>
<sequence>MPSRYFIAISVPDAVKEYIQTVGRQLLQSNPQFRIVGREHIHSTLFFFPAVSDEGLATLCRITATVGSEADNFALALGSLVCFPSAVNARVVTCGVNDVSGAFRKLHTLLKNELNNAHFGYDSKTWIPHVTVGRLKEQQSISESKISQDANLAPPTWQATKVNLYRSDLGSEGLRYTVCKEVPLRYAP</sequence>
<dbReference type="InterPro" id="IPR004175">
    <property type="entry name" value="RNA_CPDase"/>
</dbReference>
<dbReference type="NCBIfam" id="TIGR02258">
    <property type="entry name" value="2_5_ligase"/>
    <property type="match status" value="1"/>
</dbReference>
<gene>
    <name evidence="3" type="ORF">COV04_02500</name>
</gene>
<comment type="caution">
    <text evidence="3">The sequence shown here is derived from an EMBL/GenBank/DDBJ whole genome shotgun (WGS) entry which is preliminary data.</text>
</comment>
<dbReference type="InterPro" id="IPR009097">
    <property type="entry name" value="Cyclic_Pdiesterase"/>
</dbReference>
<organism evidence="3 4">
    <name type="scientific">Candidatus Uhrbacteria bacterium CG10_big_fil_rev_8_21_14_0_10_48_11</name>
    <dbReference type="NCBI Taxonomy" id="1975037"/>
    <lineage>
        <taxon>Bacteria</taxon>
        <taxon>Candidatus Uhriibacteriota</taxon>
    </lineage>
</organism>
<feature type="short sequence motif" description="HXTX 2" evidence="2">
    <location>
        <begin position="129"/>
        <end position="132"/>
    </location>
</feature>
<evidence type="ECO:0000256" key="1">
    <source>
        <dbReference type="ARBA" id="ARBA00022801"/>
    </source>
</evidence>
<evidence type="ECO:0000256" key="2">
    <source>
        <dbReference type="HAMAP-Rule" id="MF_01940"/>
    </source>
</evidence>
<dbReference type="PANTHER" id="PTHR35561:SF1">
    <property type="entry name" value="RNA 2',3'-CYCLIC PHOSPHODIESTERASE"/>
    <property type="match status" value="1"/>
</dbReference>
<name>A0A2M8LEB5_9BACT</name>
<dbReference type="EMBL" id="PFET01000009">
    <property type="protein sequence ID" value="PJE75790.1"/>
    <property type="molecule type" value="Genomic_DNA"/>
</dbReference>
<evidence type="ECO:0000313" key="3">
    <source>
        <dbReference type="EMBL" id="PJE75790.1"/>
    </source>
</evidence>
<reference evidence="3 4" key="1">
    <citation type="submission" date="2017-09" db="EMBL/GenBank/DDBJ databases">
        <title>Depth-based differentiation of microbial function through sediment-hosted aquifers and enrichment of novel symbionts in the deep terrestrial subsurface.</title>
        <authorList>
            <person name="Probst A.J."/>
            <person name="Ladd B."/>
            <person name="Jarett J.K."/>
            <person name="Geller-Mcgrath D.E."/>
            <person name="Sieber C.M."/>
            <person name="Emerson J.B."/>
            <person name="Anantharaman K."/>
            <person name="Thomas B.C."/>
            <person name="Malmstrom R."/>
            <person name="Stieglmeier M."/>
            <person name="Klingl A."/>
            <person name="Woyke T."/>
            <person name="Ryan C.M."/>
            <person name="Banfield J.F."/>
        </authorList>
    </citation>
    <scope>NUCLEOTIDE SEQUENCE [LARGE SCALE GENOMIC DNA]</scope>
    <source>
        <strain evidence="3">CG10_big_fil_rev_8_21_14_0_10_48_11</strain>
    </source>
</reference>
<protein>
    <recommendedName>
        <fullName evidence="2">RNA 2',3'-cyclic phosphodiesterase</fullName>
        <shortName evidence="2">RNA 2',3'-CPDase</shortName>
        <ecNumber evidence="2">3.1.4.58</ecNumber>
    </recommendedName>
</protein>
<dbReference type="AlphaFoldDB" id="A0A2M8LEB5"/>
<accession>A0A2M8LEB5</accession>
<dbReference type="SUPFAM" id="SSF55144">
    <property type="entry name" value="LigT-like"/>
    <property type="match status" value="1"/>
</dbReference>
<dbReference type="HAMAP" id="MF_01940">
    <property type="entry name" value="RNA_CPDase"/>
    <property type="match status" value="1"/>
</dbReference>
<dbReference type="PANTHER" id="PTHR35561">
    <property type="entry name" value="RNA 2',3'-CYCLIC PHOSPHODIESTERASE"/>
    <property type="match status" value="1"/>
</dbReference>
<feature type="short sequence motif" description="HXTX 1" evidence="2">
    <location>
        <begin position="42"/>
        <end position="45"/>
    </location>
</feature>
<proteinExistence type="inferred from homology"/>